<name>A0A5J5AKT1_9ASTE</name>
<sequence>MVEHAREAHGWKGDQKSGTGLHDKVRGNTLSDKGTEAEEEKMMIKSKQILRAGQEEDTIMRRDGVHLGEEAETSHEAEARMTKERCALNILNWGDCSGTSEGSDSDKDEGTVVSEMSARDSSVGLE</sequence>
<protein>
    <submittedName>
        <fullName evidence="2">Uncharacterized protein</fullName>
    </submittedName>
</protein>
<evidence type="ECO:0000256" key="1">
    <source>
        <dbReference type="SAM" id="MobiDB-lite"/>
    </source>
</evidence>
<evidence type="ECO:0000313" key="3">
    <source>
        <dbReference type="Proteomes" id="UP000325577"/>
    </source>
</evidence>
<organism evidence="2 3">
    <name type="scientific">Nyssa sinensis</name>
    <dbReference type="NCBI Taxonomy" id="561372"/>
    <lineage>
        <taxon>Eukaryota</taxon>
        <taxon>Viridiplantae</taxon>
        <taxon>Streptophyta</taxon>
        <taxon>Embryophyta</taxon>
        <taxon>Tracheophyta</taxon>
        <taxon>Spermatophyta</taxon>
        <taxon>Magnoliopsida</taxon>
        <taxon>eudicotyledons</taxon>
        <taxon>Gunneridae</taxon>
        <taxon>Pentapetalae</taxon>
        <taxon>asterids</taxon>
        <taxon>Cornales</taxon>
        <taxon>Nyssaceae</taxon>
        <taxon>Nyssa</taxon>
    </lineage>
</organism>
<dbReference type="Proteomes" id="UP000325577">
    <property type="component" value="Linkage Group LG2"/>
</dbReference>
<feature type="compositionally biased region" description="Basic and acidic residues" evidence="1">
    <location>
        <begin position="1"/>
        <end position="26"/>
    </location>
</feature>
<accession>A0A5J5AKT1</accession>
<gene>
    <name evidence="2" type="ORF">F0562_005512</name>
</gene>
<feature type="region of interest" description="Disordered" evidence="1">
    <location>
        <begin position="1"/>
        <end position="41"/>
    </location>
</feature>
<dbReference type="EMBL" id="CM018043">
    <property type="protein sequence ID" value="KAA8530864.1"/>
    <property type="molecule type" value="Genomic_DNA"/>
</dbReference>
<reference evidence="2 3" key="1">
    <citation type="submission" date="2019-09" db="EMBL/GenBank/DDBJ databases">
        <title>A chromosome-level genome assembly of the Chinese tupelo Nyssa sinensis.</title>
        <authorList>
            <person name="Yang X."/>
            <person name="Kang M."/>
            <person name="Yang Y."/>
            <person name="Xiong H."/>
            <person name="Wang M."/>
            <person name="Zhang Z."/>
            <person name="Wang Z."/>
            <person name="Wu H."/>
            <person name="Ma T."/>
            <person name="Liu J."/>
            <person name="Xi Z."/>
        </authorList>
    </citation>
    <scope>NUCLEOTIDE SEQUENCE [LARGE SCALE GENOMIC DNA]</scope>
    <source>
        <strain evidence="2">J267</strain>
        <tissue evidence="2">Leaf</tissue>
    </source>
</reference>
<keyword evidence="3" id="KW-1185">Reference proteome</keyword>
<dbReference type="AlphaFoldDB" id="A0A5J5AKT1"/>
<feature type="region of interest" description="Disordered" evidence="1">
    <location>
        <begin position="93"/>
        <end position="126"/>
    </location>
</feature>
<evidence type="ECO:0000313" key="2">
    <source>
        <dbReference type="EMBL" id="KAA8530864.1"/>
    </source>
</evidence>
<proteinExistence type="predicted"/>